<feature type="transmembrane region" description="Helical" evidence="6">
    <location>
        <begin position="244"/>
        <end position="264"/>
    </location>
</feature>
<keyword evidence="3 6" id="KW-0812">Transmembrane</keyword>
<organism evidence="7 8">
    <name type="scientific">Piscinibacterium candidicorallinum</name>
    <dbReference type="NCBI Taxonomy" id="1793872"/>
    <lineage>
        <taxon>Bacteria</taxon>
        <taxon>Pseudomonadati</taxon>
        <taxon>Pseudomonadota</taxon>
        <taxon>Betaproteobacteria</taxon>
        <taxon>Burkholderiales</taxon>
        <taxon>Piscinibacterium</taxon>
    </lineage>
</organism>
<evidence type="ECO:0000256" key="4">
    <source>
        <dbReference type="ARBA" id="ARBA00022989"/>
    </source>
</evidence>
<dbReference type="InterPro" id="IPR022369">
    <property type="entry name" value="Integral_membrane_TerC_rswitch"/>
</dbReference>
<comment type="similarity">
    <text evidence="2">Belongs to the TerC family.</text>
</comment>
<evidence type="ECO:0000256" key="3">
    <source>
        <dbReference type="ARBA" id="ARBA00022692"/>
    </source>
</evidence>
<comment type="caution">
    <text evidence="7">The sequence shown here is derived from an EMBL/GenBank/DDBJ whole genome shotgun (WGS) entry which is preliminary data.</text>
</comment>
<protein>
    <submittedName>
        <fullName evidence="7">TerC family protein</fullName>
    </submittedName>
</protein>
<dbReference type="InterPro" id="IPR005496">
    <property type="entry name" value="Integral_membrane_TerC"/>
</dbReference>
<comment type="subcellular location">
    <subcellularLocation>
        <location evidence="1">Membrane</location>
        <topology evidence="1">Multi-pass membrane protein</topology>
    </subcellularLocation>
</comment>
<feature type="transmembrane region" description="Helical" evidence="6">
    <location>
        <begin position="276"/>
        <end position="294"/>
    </location>
</feature>
<keyword evidence="8" id="KW-1185">Reference proteome</keyword>
<proteinExistence type="inferred from homology"/>
<dbReference type="PANTHER" id="PTHR30238">
    <property type="entry name" value="MEMBRANE BOUND PREDICTED REDOX MODULATOR"/>
    <property type="match status" value="1"/>
</dbReference>
<feature type="transmembrane region" description="Helical" evidence="6">
    <location>
        <begin position="50"/>
        <end position="70"/>
    </location>
</feature>
<dbReference type="NCBIfam" id="TIGR03718">
    <property type="entry name" value="R_switched_Alx"/>
    <property type="match status" value="1"/>
</dbReference>
<sequence length="352" mass="39502">MDALISFLNAPFLGKAAWLWLMFIGIVITLLVFDLGVLNKKDHEIGVKESLWLSAFYIAIALCFGGWVWWYMGAQSGMEYYTGFLIEKSLAMDNVFVIALIFTYFAVPRIYQHRVLFWGILGVIVLRAIMIGLGAAIVDQFSWVLYLFGAFLILTGIKMLWMIDNMPDIANNPLLKFMRKKMRVTDKVEGNAFFVRQPLPNDPNGKPVLWATPLFFALILVEFADVIFAVDSVPAIFAITTDPFIVYTSNIFAILGLRALYFALAAIIHRFKYLKYALSVVLIFIGAKIFYNQIYGKMDAWISLSVTFGLLAIGVIYSLYKTRGDKPELSLGDAVAKTSGQANQPTAGKPQT</sequence>
<evidence type="ECO:0000256" key="5">
    <source>
        <dbReference type="ARBA" id="ARBA00023136"/>
    </source>
</evidence>
<feature type="transmembrane region" description="Helical" evidence="6">
    <location>
        <begin position="17"/>
        <end position="38"/>
    </location>
</feature>
<accession>A0ABV7H0Q5</accession>
<keyword evidence="4 6" id="KW-1133">Transmembrane helix</keyword>
<keyword evidence="5 6" id="KW-0472">Membrane</keyword>
<gene>
    <name evidence="7" type="ORF">ACFOEN_00025</name>
</gene>
<dbReference type="RefSeq" id="WP_377300310.1">
    <property type="nucleotide sequence ID" value="NZ_CP180191.1"/>
</dbReference>
<feature type="transmembrane region" description="Helical" evidence="6">
    <location>
        <begin position="143"/>
        <end position="161"/>
    </location>
</feature>
<feature type="transmembrane region" description="Helical" evidence="6">
    <location>
        <begin position="90"/>
        <end position="108"/>
    </location>
</feature>
<feature type="transmembrane region" description="Helical" evidence="6">
    <location>
        <begin position="214"/>
        <end position="238"/>
    </location>
</feature>
<evidence type="ECO:0000313" key="7">
    <source>
        <dbReference type="EMBL" id="MFC3146019.1"/>
    </source>
</evidence>
<evidence type="ECO:0000256" key="2">
    <source>
        <dbReference type="ARBA" id="ARBA00007511"/>
    </source>
</evidence>
<feature type="transmembrane region" description="Helical" evidence="6">
    <location>
        <begin position="115"/>
        <end position="137"/>
    </location>
</feature>
<name>A0ABV7H0Q5_9BURK</name>
<evidence type="ECO:0000256" key="1">
    <source>
        <dbReference type="ARBA" id="ARBA00004141"/>
    </source>
</evidence>
<dbReference type="EMBL" id="JBHRTI010000001">
    <property type="protein sequence ID" value="MFC3146019.1"/>
    <property type="molecule type" value="Genomic_DNA"/>
</dbReference>
<feature type="transmembrane region" description="Helical" evidence="6">
    <location>
        <begin position="300"/>
        <end position="320"/>
    </location>
</feature>
<dbReference type="Pfam" id="PF03741">
    <property type="entry name" value="TerC"/>
    <property type="match status" value="1"/>
</dbReference>
<reference evidence="8" key="1">
    <citation type="journal article" date="2019" name="Int. J. Syst. Evol. Microbiol.">
        <title>The Global Catalogue of Microorganisms (GCM) 10K type strain sequencing project: providing services to taxonomists for standard genome sequencing and annotation.</title>
        <authorList>
            <consortium name="The Broad Institute Genomics Platform"/>
            <consortium name="The Broad Institute Genome Sequencing Center for Infectious Disease"/>
            <person name="Wu L."/>
            <person name="Ma J."/>
        </authorList>
    </citation>
    <scope>NUCLEOTIDE SEQUENCE [LARGE SCALE GENOMIC DNA]</scope>
    <source>
        <strain evidence="8">KCTC 52168</strain>
    </source>
</reference>
<evidence type="ECO:0000256" key="6">
    <source>
        <dbReference type="SAM" id="Phobius"/>
    </source>
</evidence>
<dbReference type="Proteomes" id="UP001595556">
    <property type="component" value="Unassembled WGS sequence"/>
</dbReference>
<dbReference type="PANTHER" id="PTHR30238:SF0">
    <property type="entry name" value="THYLAKOID MEMBRANE PROTEIN TERC, CHLOROPLASTIC"/>
    <property type="match status" value="1"/>
</dbReference>
<evidence type="ECO:0000313" key="8">
    <source>
        <dbReference type="Proteomes" id="UP001595556"/>
    </source>
</evidence>